<organism evidence="7 8">
    <name type="scientific">Pseudoruegeria aquimaris</name>
    <dbReference type="NCBI Taxonomy" id="393663"/>
    <lineage>
        <taxon>Bacteria</taxon>
        <taxon>Pseudomonadati</taxon>
        <taxon>Pseudomonadota</taxon>
        <taxon>Alphaproteobacteria</taxon>
        <taxon>Rhodobacterales</taxon>
        <taxon>Roseobacteraceae</taxon>
        <taxon>Pseudoruegeria</taxon>
    </lineage>
</organism>
<dbReference type="SUPFAM" id="SSF52540">
    <property type="entry name" value="P-loop containing nucleoside triphosphate hydrolases"/>
    <property type="match status" value="1"/>
</dbReference>
<evidence type="ECO:0000256" key="3">
    <source>
        <dbReference type="ARBA" id="ARBA00023134"/>
    </source>
</evidence>
<accession>A0A1Y5TBW4</accession>
<dbReference type="OrthoDB" id="9784461at2"/>
<dbReference type="Pfam" id="PF22740">
    <property type="entry name" value="PapZ_C"/>
    <property type="match status" value="1"/>
</dbReference>
<dbReference type="InterPro" id="IPR053931">
    <property type="entry name" value="RapZ_C"/>
</dbReference>
<dbReference type="GO" id="GO:0005524">
    <property type="term" value="F:ATP binding"/>
    <property type="evidence" value="ECO:0007669"/>
    <property type="project" value="UniProtKB-UniRule"/>
</dbReference>
<proteinExistence type="inferred from homology"/>
<dbReference type="Pfam" id="PF03668">
    <property type="entry name" value="RapZ-like_N"/>
    <property type="match status" value="1"/>
</dbReference>
<evidence type="ECO:0000256" key="4">
    <source>
        <dbReference type="HAMAP-Rule" id="MF_00636"/>
    </source>
</evidence>
<dbReference type="Gene3D" id="3.40.50.300">
    <property type="entry name" value="P-loop containing nucleotide triphosphate hydrolases"/>
    <property type="match status" value="1"/>
</dbReference>
<sequence length="298" mass="32805">MSDPRPDGQKLVLVTGPSGAGRSSAIHVLEDLGFEAIDNMPLTLVPRLLDGAASGRPLALGIDARNRDFSANAMAELIDALTARSDVSVELLFLDCRPEVLLRRFSETRRRHPLAPADAPIIGIEAEMDLLLPARKRADVLIDTSELTPHELRAEVERWFAPESGQRLAVSVQSFSYKRGTPRGIDMIFDCRFLANPYWEPALRALDGRDGAVQDYVASDPRFAAFFAKVLDLSELLLPAYIEEGKAHLSIGFGCTGGQHRSVTMAEKLAHALAQAGWQVSIRHRELERRASLPPDKH</sequence>
<feature type="binding site" evidence="4">
    <location>
        <begin position="63"/>
        <end position="66"/>
    </location>
    <ligand>
        <name>GTP</name>
        <dbReference type="ChEBI" id="CHEBI:37565"/>
    </ligand>
</feature>
<keyword evidence="1 4" id="KW-0547">Nucleotide-binding</keyword>
<evidence type="ECO:0000259" key="5">
    <source>
        <dbReference type="Pfam" id="PF03668"/>
    </source>
</evidence>
<dbReference type="HAMAP" id="MF_00636">
    <property type="entry name" value="RapZ_like"/>
    <property type="match status" value="1"/>
</dbReference>
<keyword evidence="2 4" id="KW-0067">ATP-binding</keyword>
<dbReference type="PIRSF" id="PIRSF005052">
    <property type="entry name" value="P-loopkin"/>
    <property type="match status" value="1"/>
</dbReference>
<evidence type="ECO:0000313" key="8">
    <source>
        <dbReference type="Proteomes" id="UP000193409"/>
    </source>
</evidence>
<keyword evidence="3 4" id="KW-0342">GTP-binding</keyword>
<dbReference type="AlphaFoldDB" id="A0A1Y5TBW4"/>
<gene>
    <name evidence="7" type="ORF">PSA7680_03165</name>
</gene>
<evidence type="ECO:0000256" key="1">
    <source>
        <dbReference type="ARBA" id="ARBA00022741"/>
    </source>
</evidence>
<dbReference type="PANTHER" id="PTHR30448">
    <property type="entry name" value="RNASE ADAPTER PROTEIN RAPZ"/>
    <property type="match status" value="1"/>
</dbReference>
<keyword evidence="8" id="KW-1185">Reference proteome</keyword>
<evidence type="ECO:0000256" key="2">
    <source>
        <dbReference type="ARBA" id="ARBA00022840"/>
    </source>
</evidence>
<dbReference type="EMBL" id="FWFQ01000028">
    <property type="protein sequence ID" value="SLN60247.1"/>
    <property type="molecule type" value="Genomic_DNA"/>
</dbReference>
<dbReference type="NCBIfam" id="NF003828">
    <property type="entry name" value="PRK05416.1"/>
    <property type="match status" value="1"/>
</dbReference>
<dbReference type="GO" id="GO:0005525">
    <property type="term" value="F:GTP binding"/>
    <property type="evidence" value="ECO:0007669"/>
    <property type="project" value="UniProtKB-UniRule"/>
</dbReference>
<reference evidence="7 8" key="1">
    <citation type="submission" date="2017-03" db="EMBL/GenBank/DDBJ databases">
        <authorList>
            <person name="Afonso C.L."/>
            <person name="Miller P.J."/>
            <person name="Scott M.A."/>
            <person name="Spackman E."/>
            <person name="Goraichik I."/>
            <person name="Dimitrov K.M."/>
            <person name="Suarez D.L."/>
            <person name="Swayne D.E."/>
        </authorList>
    </citation>
    <scope>NUCLEOTIDE SEQUENCE [LARGE SCALE GENOMIC DNA]</scope>
    <source>
        <strain evidence="7 8">CECT 7680</strain>
    </source>
</reference>
<feature type="binding site" evidence="4">
    <location>
        <begin position="16"/>
        <end position="23"/>
    </location>
    <ligand>
        <name>ATP</name>
        <dbReference type="ChEBI" id="CHEBI:30616"/>
    </ligand>
</feature>
<feature type="domain" description="RapZ C-terminal" evidence="6">
    <location>
        <begin position="169"/>
        <end position="288"/>
    </location>
</feature>
<dbReference type="InterPro" id="IPR005337">
    <property type="entry name" value="RapZ-like"/>
</dbReference>
<evidence type="ECO:0000259" key="6">
    <source>
        <dbReference type="Pfam" id="PF22740"/>
    </source>
</evidence>
<name>A0A1Y5TBW4_9RHOB</name>
<feature type="domain" description="RapZ-like N-terminal" evidence="5">
    <location>
        <begin position="10"/>
        <end position="161"/>
    </location>
</feature>
<dbReference type="InterPro" id="IPR027417">
    <property type="entry name" value="P-loop_NTPase"/>
</dbReference>
<dbReference type="InterPro" id="IPR053930">
    <property type="entry name" value="RapZ-like_N"/>
</dbReference>
<dbReference type="Proteomes" id="UP000193409">
    <property type="component" value="Unassembled WGS sequence"/>
</dbReference>
<protein>
    <submittedName>
        <fullName evidence="7">GlmZ(SRNA)-inactivating NTPase</fullName>
    </submittedName>
</protein>
<dbReference type="RefSeq" id="WP_085869662.1">
    <property type="nucleotide sequence ID" value="NZ_FWFQ01000028.1"/>
</dbReference>
<evidence type="ECO:0000313" key="7">
    <source>
        <dbReference type="EMBL" id="SLN60247.1"/>
    </source>
</evidence>
<dbReference type="PANTHER" id="PTHR30448:SF0">
    <property type="entry name" value="RNASE ADAPTER PROTEIN RAPZ"/>
    <property type="match status" value="1"/>
</dbReference>